<organism evidence="1 2">
    <name type="scientific">Trifolium pratense</name>
    <name type="common">Red clover</name>
    <dbReference type="NCBI Taxonomy" id="57577"/>
    <lineage>
        <taxon>Eukaryota</taxon>
        <taxon>Viridiplantae</taxon>
        <taxon>Streptophyta</taxon>
        <taxon>Embryophyta</taxon>
        <taxon>Tracheophyta</taxon>
        <taxon>Spermatophyta</taxon>
        <taxon>Magnoliopsida</taxon>
        <taxon>eudicotyledons</taxon>
        <taxon>Gunneridae</taxon>
        <taxon>Pentapetalae</taxon>
        <taxon>rosids</taxon>
        <taxon>fabids</taxon>
        <taxon>Fabales</taxon>
        <taxon>Fabaceae</taxon>
        <taxon>Papilionoideae</taxon>
        <taxon>50 kb inversion clade</taxon>
        <taxon>NPAAA clade</taxon>
        <taxon>Hologalegina</taxon>
        <taxon>IRL clade</taxon>
        <taxon>Trifolieae</taxon>
        <taxon>Trifolium</taxon>
    </lineage>
</organism>
<evidence type="ECO:0000313" key="2">
    <source>
        <dbReference type="Proteomes" id="UP001177021"/>
    </source>
</evidence>
<sequence length="66" mass="7174">MYILSCSYPTISNYDMYISCSSIFVNTCVLIPSANVQPIVIVVLVGVKIKSRSVICANDMVNLVVA</sequence>
<accession>A0ACB0I7E3</accession>
<gene>
    <name evidence="1" type="ORF">MILVUS5_LOCUS325</name>
</gene>
<keyword evidence="2" id="KW-1185">Reference proteome</keyword>
<proteinExistence type="predicted"/>
<evidence type="ECO:0000313" key="1">
    <source>
        <dbReference type="EMBL" id="CAJ2627994.1"/>
    </source>
</evidence>
<protein>
    <submittedName>
        <fullName evidence="1">Uncharacterized protein</fullName>
    </submittedName>
</protein>
<comment type="caution">
    <text evidence="1">The sequence shown here is derived from an EMBL/GenBank/DDBJ whole genome shotgun (WGS) entry which is preliminary data.</text>
</comment>
<dbReference type="Proteomes" id="UP001177021">
    <property type="component" value="Unassembled WGS sequence"/>
</dbReference>
<dbReference type="EMBL" id="CASHSV030000001">
    <property type="protein sequence ID" value="CAJ2627994.1"/>
    <property type="molecule type" value="Genomic_DNA"/>
</dbReference>
<reference evidence="1" key="1">
    <citation type="submission" date="2023-10" db="EMBL/GenBank/DDBJ databases">
        <authorList>
            <person name="Rodriguez Cubillos JULIANA M."/>
            <person name="De Vega J."/>
        </authorList>
    </citation>
    <scope>NUCLEOTIDE SEQUENCE</scope>
</reference>
<name>A0ACB0I7E3_TRIPR</name>